<dbReference type="VEuPathDB" id="TrichDB:TVAGG3_0880010"/>
<protein>
    <submittedName>
        <fullName evidence="2">Uncharacterized protein</fullName>
    </submittedName>
</protein>
<evidence type="ECO:0000256" key="1">
    <source>
        <dbReference type="SAM" id="MobiDB-lite"/>
    </source>
</evidence>
<sequence>MNNYSNMNSANLFFSTVLSRTLEQFRPVLREEFNNLKKESLGGILEEFPRQNQYYKDIISSLSQIAIFDTPIILQYLCTSLLQVFQIGKTKIFKQILDNLVEYEKTNPNHVEFIKLFQIIFYTDLVHQIFKLDSREASHSVMIQAAYRVCAFSTQQGTNNIYLLQALFPQWSLIMSIMSKQNLNLIIDSFSKMMVNKPENYFILLQYVNLKCNQTSAIDLIEILFDYIDRGRKKKSLTSRMLAAVSTLLLTLDGQPEIIKKYQQIANANLENPNLKYGAIELYCCLLFQQDKQFSEICKFFEDYVFKLYNELEGFKVVIRTFYLLLVGKDYDPELQVWGNIPAETNPTVNADKSEQDEYLTKKFMEFIFGSKYFNTAISQIRHMIIILTQRNFKLFNELVTKPILKASEQDSEKLTYFLRIVPIINDHYRQLKSQDSQYLKSFNKEIADVVYMKLRVSVLKYKGYGIELKYDSVDTARRAVDVLFQRWNVEPGPLTMKLKNDTKGEVIDDADSEMMDIIPYIINSSGKISDWVTLLIELAACGNSNISIPATRIVEENLDIPDLYVDLCKHVAEIVTFKAAPEIVWVCLHLLCYAADGQEPKENDTNFHELAYQLEFTAFISLASEHPEVRDKAYNLLNIVNKLRRNEGIMTHIETDTSTIESNVKHSILLSQFPERPGTQEYQELELHLKDALLSPYQNPWLYFLAEFGRYFAESVLYSRLKKFVADFNLNEYHHFSVGLLVIMLSSCSKNENFADIQRIVFKDIDHMEQYFYVLKHSHTKIIPNIFQQLCKFSDKYIVQVAKISSILLRTIEEIDDIRLLVLDNVLTILTKIENLLLNQTSQNQLLNNQNFMLCYLTILYFWLDTDDKKINEEIWNADRKLRVLELLTSILSNTSSEKLKLYSSQALIALVKLPPFKGINIQDHIFKQMIWAEEHDFKVLQHIVENNVSQFFDHYVHASYEETDLSDYYFSALCRKVLAVSEDNDNFASDPYFEFIFKKIDILFLLGMYKVKVNNLIAPDFLTNLAKLYLKVFSKKLLTAFQKEIQQNEEKNDVSDDVIIDLLPKYFLKKAESIVQKGLQLMIKDNFPGNTKYLVIVLKPWIKQFRLLPNSTSCIPNNMIVVNRMSPAKFLDLLTEVTKKMKRQFEYIVKLWRCLLRSGDHRESIIYYLADNDVFKDPELKKNMFMQLLPKLYLQDELIAFLVQRCKFSYYAYVTYQRNLNYDDDNWYVQVLAKAVKNYPDKCQPHMPVIIQYALLFHSSQAQSLFKRICKEYKFTFSRRTLSGDKLRKVVSIIIKKMEMDNKQRQIEEWAMEATRWVVGSKLLRNAYTSLVILNEIQTKYPNTNPTDLFYGICRSVSHFLQEITDVDKATYDFINETFKLFNNHFDLDRDFAFKYLSVYFDFVVAVDAYFDSMLPLFMKCMEKEKVPIFNEHISELALNAIRPIFNELESDSKAMKDFENFLKNEHTKDYDFVMIVLKHHKDEEIDDLIKKSNFKERDLAIGHFALMVTNASTDLKRRIFVVASKLLQNYISERGQLQDFLKVTKHLDPKQMESSSLETHEKLASKESHISESVKEQLSSELNKQALNVIFNSALEKLTTMQEAVDFICMISKIDPDIPNNVARGQIKWIDASTELIQKLGHLFEEHDQTVTLTNCEHLDSASNLLSKDSKSSILPFSTQSKMVCAIKSTTEVQVNQFKKVEKWVKIMKEASMTFIKGISARMSQSTTSTSENIFVKLNVPDTILDDDLIMSDQGKKQVDWLVDIKNFVEFDEDKSRRISKASSSLKSLTGFC</sequence>
<feature type="region of interest" description="Disordered" evidence="1">
    <location>
        <begin position="1554"/>
        <end position="1573"/>
    </location>
</feature>
<feature type="compositionally biased region" description="Basic and acidic residues" evidence="1">
    <location>
        <begin position="1561"/>
        <end position="1573"/>
    </location>
</feature>
<reference evidence="2" key="1">
    <citation type="submission" date="2006-10" db="EMBL/GenBank/DDBJ databases">
        <authorList>
            <person name="Amadeo P."/>
            <person name="Zhao Q."/>
            <person name="Wortman J."/>
            <person name="Fraser-Liggett C."/>
            <person name="Carlton J."/>
        </authorList>
    </citation>
    <scope>NUCLEOTIDE SEQUENCE</scope>
    <source>
        <strain evidence="2">G3</strain>
    </source>
</reference>
<dbReference type="RefSeq" id="XP_001304148.1">
    <property type="nucleotide sequence ID" value="XM_001304147.1"/>
</dbReference>
<organism evidence="2 3">
    <name type="scientific">Trichomonas vaginalis (strain ATCC PRA-98 / G3)</name>
    <dbReference type="NCBI Taxonomy" id="412133"/>
    <lineage>
        <taxon>Eukaryota</taxon>
        <taxon>Metamonada</taxon>
        <taxon>Parabasalia</taxon>
        <taxon>Trichomonadida</taxon>
        <taxon>Trichomonadidae</taxon>
        <taxon>Trichomonas</taxon>
    </lineage>
</organism>
<dbReference type="EMBL" id="DS114050">
    <property type="protein sequence ID" value="EAX91218.1"/>
    <property type="molecule type" value="Genomic_DNA"/>
</dbReference>
<dbReference type="InParanoid" id="A2FV53"/>
<gene>
    <name evidence="2" type="ORF">TVAG_066230</name>
</gene>
<evidence type="ECO:0000313" key="2">
    <source>
        <dbReference type="EMBL" id="EAX91218.1"/>
    </source>
</evidence>
<name>A2FV53_TRIV3</name>
<evidence type="ECO:0000313" key="3">
    <source>
        <dbReference type="Proteomes" id="UP000001542"/>
    </source>
</evidence>
<dbReference type="VEuPathDB" id="TrichDB:TVAG_066230"/>
<dbReference type="SMR" id="A2FV53"/>
<proteinExistence type="predicted"/>
<dbReference type="Proteomes" id="UP000001542">
    <property type="component" value="Unassembled WGS sequence"/>
</dbReference>
<dbReference type="KEGG" id="tva:4748911"/>
<reference evidence="2" key="2">
    <citation type="journal article" date="2007" name="Science">
        <title>Draft genome sequence of the sexually transmitted pathogen Trichomonas vaginalis.</title>
        <authorList>
            <person name="Carlton J.M."/>
            <person name="Hirt R.P."/>
            <person name="Silva J.C."/>
            <person name="Delcher A.L."/>
            <person name="Schatz M."/>
            <person name="Zhao Q."/>
            <person name="Wortman J.R."/>
            <person name="Bidwell S.L."/>
            <person name="Alsmark U.C.M."/>
            <person name="Besteiro S."/>
            <person name="Sicheritz-Ponten T."/>
            <person name="Noel C.J."/>
            <person name="Dacks J.B."/>
            <person name="Foster P.G."/>
            <person name="Simillion C."/>
            <person name="Van de Peer Y."/>
            <person name="Miranda-Saavedra D."/>
            <person name="Barton G.J."/>
            <person name="Westrop G.D."/>
            <person name="Mueller S."/>
            <person name="Dessi D."/>
            <person name="Fiori P.L."/>
            <person name="Ren Q."/>
            <person name="Paulsen I."/>
            <person name="Zhang H."/>
            <person name="Bastida-Corcuera F.D."/>
            <person name="Simoes-Barbosa A."/>
            <person name="Brown M.T."/>
            <person name="Hayes R.D."/>
            <person name="Mukherjee M."/>
            <person name="Okumura C.Y."/>
            <person name="Schneider R."/>
            <person name="Smith A.J."/>
            <person name="Vanacova S."/>
            <person name="Villalvazo M."/>
            <person name="Haas B.J."/>
            <person name="Pertea M."/>
            <person name="Feldblyum T.V."/>
            <person name="Utterback T.R."/>
            <person name="Shu C.L."/>
            <person name="Osoegawa K."/>
            <person name="de Jong P.J."/>
            <person name="Hrdy I."/>
            <person name="Horvathova L."/>
            <person name="Zubacova Z."/>
            <person name="Dolezal P."/>
            <person name="Malik S.B."/>
            <person name="Logsdon J.M. Jr."/>
            <person name="Henze K."/>
            <person name="Gupta A."/>
            <person name="Wang C.C."/>
            <person name="Dunne R.L."/>
            <person name="Upcroft J.A."/>
            <person name="Upcroft P."/>
            <person name="White O."/>
            <person name="Salzberg S.L."/>
            <person name="Tang P."/>
            <person name="Chiu C.-H."/>
            <person name="Lee Y.-S."/>
            <person name="Embley T.M."/>
            <person name="Coombs G.H."/>
            <person name="Mottram J.C."/>
            <person name="Tachezy J."/>
            <person name="Fraser-Liggett C.M."/>
            <person name="Johnson P.J."/>
        </authorList>
    </citation>
    <scope>NUCLEOTIDE SEQUENCE [LARGE SCALE GENOMIC DNA]</scope>
    <source>
        <strain evidence="2">G3</strain>
    </source>
</reference>
<keyword evidence="3" id="KW-1185">Reference proteome</keyword>
<accession>A2FV53</accession>
<dbReference type="OrthoDB" id="10611875at2759"/>